<dbReference type="AlphaFoldDB" id="A0A9X3WL85"/>
<dbReference type="EMBL" id="JAMQJZ010000002">
    <property type="protein sequence ID" value="MDC3419344.1"/>
    <property type="molecule type" value="Genomic_DNA"/>
</dbReference>
<name>A0A9X3WL85_9BACI</name>
<proteinExistence type="predicted"/>
<dbReference type="RefSeq" id="WP_259870283.1">
    <property type="nucleotide sequence ID" value="NZ_JAMQJZ010000002.1"/>
</dbReference>
<reference evidence="1" key="1">
    <citation type="submission" date="2022-06" db="EMBL/GenBank/DDBJ databases">
        <title>Aquibacillus sp. a new bacterium isolated from soil saline samples.</title>
        <authorList>
            <person name="Galisteo C."/>
            <person name="De La Haba R."/>
            <person name="Sanchez-Porro C."/>
            <person name="Ventosa A."/>
        </authorList>
    </citation>
    <scope>NUCLEOTIDE SEQUENCE</scope>
    <source>
        <strain evidence="1">JCM 12387</strain>
    </source>
</reference>
<sequence length="71" mass="8633">MSSILEKIKRLKEQRYSISEIKRSFMNRKIKRSIIVIEVQDVINRLYRKLDLLSDQPLEVPNVEKEQVFYH</sequence>
<protein>
    <submittedName>
        <fullName evidence="1">Uncharacterized protein</fullName>
    </submittedName>
</protein>
<gene>
    <name evidence="1" type="ORF">NC661_03075</name>
</gene>
<comment type="caution">
    <text evidence="1">The sequence shown here is derived from an EMBL/GenBank/DDBJ whole genome shotgun (WGS) entry which is preliminary data.</text>
</comment>
<evidence type="ECO:0000313" key="1">
    <source>
        <dbReference type="EMBL" id="MDC3419344.1"/>
    </source>
</evidence>
<keyword evidence="2" id="KW-1185">Reference proteome</keyword>
<dbReference type="Proteomes" id="UP001145072">
    <property type="component" value="Unassembled WGS sequence"/>
</dbReference>
<evidence type="ECO:0000313" key="2">
    <source>
        <dbReference type="Proteomes" id="UP001145072"/>
    </source>
</evidence>
<organism evidence="1 2">
    <name type="scientific">Aquibacillus koreensis</name>
    <dbReference type="NCBI Taxonomy" id="279446"/>
    <lineage>
        <taxon>Bacteria</taxon>
        <taxon>Bacillati</taxon>
        <taxon>Bacillota</taxon>
        <taxon>Bacilli</taxon>
        <taxon>Bacillales</taxon>
        <taxon>Bacillaceae</taxon>
        <taxon>Aquibacillus</taxon>
    </lineage>
</organism>
<accession>A0A9X3WL85</accession>